<evidence type="ECO:0000313" key="2">
    <source>
        <dbReference type="Proteomes" id="UP001429580"/>
    </source>
</evidence>
<protein>
    <submittedName>
        <fullName evidence="1">Uncharacterized protein</fullName>
    </submittedName>
</protein>
<gene>
    <name evidence="1" type="ORF">FHS82_003948</name>
</gene>
<organism evidence="1 2">
    <name type="scientific">Pseudochelatococcus lubricantis</name>
    <dbReference type="NCBI Taxonomy" id="1538102"/>
    <lineage>
        <taxon>Bacteria</taxon>
        <taxon>Pseudomonadati</taxon>
        <taxon>Pseudomonadota</taxon>
        <taxon>Alphaproteobacteria</taxon>
        <taxon>Hyphomicrobiales</taxon>
        <taxon>Chelatococcaceae</taxon>
        <taxon>Pseudochelatococcus</taxon>
    </lineage>
</organism>
<proteinExistence type="predicted"/>
<dbReference type="Proteomes" id="UP001429580">
    <property type="component" value="Unassembled WGS sequence"/>
</dbReference>
<dbReference type="RefSeq" id="WP_166956045.1">
    <property type="nucleotide sequence ID" value="NZ_JAASQI010000013.1"/>
</dbReference>
<name>A0ABX0V4Q0_9HYPH</name>
<comment type="caution">
    <text evidence="1">The sequence shown here is derived from an EMBL/GenBank/DDBJ whole genome shotgun (WGS) entry which is preliminary data.</text>
</comment>
<sequence>MVDEEAHELPEADEFPGVLGEIAEVAGIEAALIIARIKGGSLAFFPSSAALHADHWLVDAVGFDAARKITDHLVSAQLGDRFHVPRGPESSRAHLKRRLRRAFFSTATIDSAALALGVDRSTIIRHWARMRKEGFRRPEAPSRGCRK</sequence>
<accession>A0ABX0V4Q0</accession>
<keyword evidence="2" id="KW-1185">Reference proteome</keyword>
<reference evidence="1 2" key="1">
    <citation type="submission" date="2020-03" db="EMBL/GenBank/DDBJ databases">
        <title>Genomic Encyclopedia of Type Strains, Phase IV (KMG-IV): sequencing the most valuable type-strain genomes for metagenomic binning, comparative biology and taxonomic classification.</title>
        <authorList>
            <person name="Goeker M."/>
        </authorList>
    </citation>
    <scope>NUCLEOTIDE SEQUENCE [LARGE SCALE GENOMIC DNA]</scope>
    <source>
        <strain evidence="1 2">DSM 103870</strain>
    </source>
</reference>
<evidence type="ECO:0000313" key="1">
    <source>
        <dbReference type="EMBL" id="NIJ60082.1"/>
    </source>
</evidence>
<dbReference type="EMBL" id="JAASQI010000013">
    <property type="protein sequence ID" value="NIJ60082.1"/>
    <property type="molecule type" value="Genomic_DNA"/>
</dbReference>